<protein>
    <submittedName>
        <fullName evidence="1">Uncharacterized protein</fullName>
    </submittedName>
</protein>
<evidence type="ECO:0000313" key="1">
    <source>
        <dbReference type="EMBL" id="EFD01185.1"/>
    </source>
</evidence>
<dbReference type="AlphaFoldDB" id="D3AAE6"/>
<sequence length="47" mass="5535">MSSRYNIPFMVSLLQKFRKYYRGGKLKKLHGSGRCAMISSKYEEEKS</sequence>
<dbReference type="HOGENOM" id="CLU_3168981_0_0_9"/>
<organism evidence="1 2">
    <name type="scientific">Hungatella hathewayi DSM 13479</name>
    <dbReference type="NCBI Taxonomy" id="566550"/>
    <lineage>
        <taxon>Bacteria</taxon>
        <taxon>Bacillati</taxon>
        <taxon>Bacillota</taxon>
        <taxon>Clostridia</taxon>
        <taxon>Lachnospirales</taxon>
        <taxon>Lachnospiraceae</taxon>
        <taxon>Hungatella</taxon>
    </lineage>
</organism>
<proteinExistence type="predicted"/>
<reference evidence="1 2" key="1">
    <citation type="submission" date="2010-01" db="EMBL/GenBank/DDBJ databases">
        <authorList>
            <person name="Weinstock G."/>
            <person name="Sodergren E."/>
            <person name="Clifton S."/>
            <person name="Fulton L."/>
            <person name="Fulton B."/>
            <person name="Courtney L."/>
            <person name="Fronick C."/>
            <person name="Harrison M."/>
            <person name="Strong C."/>
            <person name="Farmer C."/>
            <person name="Delahaunty K."/>
            <person name="Markovic C."/>
            <person name="Hall O."/>
            <person name="Minx P."/>
            <person name="Tomlinson C."/>
            <person name="Mitreva M."/>
            <person name="Nelson J."/>
            <person name="Hou S."/>
            <person name="Wollam A."/>
            <person name="Pepin K.H."/>
            <person name="Johnson M."/>
            <person name="Bhonagiri V."/>
            <person name="Nash W.E."/>
            <person name="Warren W."/>
            <person name="Chinwalla A."/>
            <person name="Mardis E.R."/>
            <person name="Wilson R.K."/>
        </authorList>
    </citation>
    <scope>NUCLEOTIDE SEQUENCE [LARGE SCALE GENOMIC DNA]</scope>
    <source>
        <strain evidence="1 2">DSM 13479</strain>
    </source>
</reference>
<name>D3AAE6_9FIRM</name>
<gene>
    <name evidence="1" type="ORF">CLOSTHATH_00567</name>
</gene>
<dbReference type="EMBL" id="ACIO01000033">
    <property type="protein sequence ID" value="EFD01185.1"/>
    <property type="molecule type" value="Genomic_DNA"/>
</dbReference>
<accession>D3AAE6</accession>
<comment type="caution">
    <text evidence="1">The sequence shown here is derived from an EMBL/GenBank/DDBJ whole genome shotgun (WGS) entry which is preliminary data.</text>
</comment>
<dbReference type="Proteomes" id="UP000004968">
    <property type="component" value="Unassembled WGS sequence"/>
</dbReference>
<evidence type="ECO:0000313" key="2">
    <source>
        <dbReference type="Proteomes" id="UP000004968"/>
    </source>
</evidence>